<dbReference type="PANTHER" id="PTHR30606:SF10">
    <property type="entry name" value="PHOSPHATIDYLINOSITOL MANNOSIDE ACYLTRANSFERASE"/>
    <property type="match status" value="1"/>
</dbReference>
<proteinExistence type="predicted"/>
<dbReference type="CDD" id="cd07984">
    <property type="entry name" value="LPLAT_LABLAT-like"/>
    <property type="match status" value="1"/>
</dbReference>
<protein>
    <submittedName>
        <fullName evidence="7">Phosphatidylinositol mannoside acyltransferase</fullName>
    </submittedName>
</protein>
<dbReference type="EMBL" id="JBHTEF010000001">
    <property type="protein sequence ID" value="MFC7580343.1"/>
    <property type="molecule type" value="Genomic_DNA"/>
</dbReference>
<sequence length="313" mass="34385">MSGPSPLVVAFRVVPRLPLGLVLGLTDLAADATWALRGRSVRLMERNHARILGRPLTRAESRAGVRSHFRAYAEQLACSGMRPEQIDARVRFDRLGELRALAQEGPVVLALTHSGNYDLAAAYAGRRDLPVLTVAERLDPPELFQAFVDFRESLGMEILAAEKGQHIFGELVERAARSHALVPLLADRDITGSGIEVDLCGHRALVAAGPAALAERLGRPLVAGVIHYERLPRERGRGWGVVVDILGPVPPPGPDAEHTGVEAHTQAWVDAIAPLLRVHVRDWHMMQRLFVDDLDPERLARARERHRSEEDGA</sequence>
<accession>A0ABW2SLW2</accession>
<dbReference type="PANTHER" id="PTHR30606">
    <property type="entry name" value="LIPID A BIOSYNTHESIS LAUROYL ACYLTRANSFERASE"/>
    <property type="match status" value="1"/>
</dbReference>
<comment type="subcellular location">
    <subcellularLocation>
        <location evidence="1">Cell inner membrane</location>
    </subcellularLocation>
</comment>
<evidence type="ECO:0000313" key="8">
    <source>
        <dbReference type="Proteomes" id="UP001596527"/>
    </source>
</evidence>
<evidence type="ECO:0000256" key="2">
    <source>
        <dbReference type="ARBA" id="ARBA00022475"/>
    </source>
</evidence>
<keyword evidence="6 7" id="KW-0012">Acyltransferase</keyword>
<reference evidence="8" key="1">
    <citation type="journal article" date="2019" name="Int. J. Syst. Evol. Microbiol.">
        <title>The Global Catalogue of Microorganisms (GCM) 10K type strain sequencing project: providing services to taxonomists for standard genome sequencing and annotation.</title>
        <authorList>
            <consortium name="The Broad Institute Genomics Platform"/>
            <consortium name="The Broad Institute Genome Sequencing Center for Infectious Disease"/>
            <person name="Wu L."/>
            <person name="Ma J."/>
        </authorList>
    </citation>
    <scope>NUCLEOTIDE SEQUENCE [LARGE SCALE GENOMIC DNA]</scope>
    <source>
        <strain evidence="8">CCUG 56698</strain>
    </source>
</reference>
<dbReference type="GO" id="GO:0016746">
    <property type="term" value="F:acyltransferase activity"/>
    <property type="evidence" value="ECO:0007669"/>
    <property type="project" value="UniProtKB-KW"/>
</dbReference>
<evidence type="ECO:0000256" key="3">
    <source>
        <dbReference type="ARBA" id="ARBA00022519"/>
    </source>
</evidence>
<keyword evidence="2" id="KW-1003">Cell membrane</keyword>
<dbReference type="RefSeq" id="WP_380972253.1">
    <property type="nucleotide sequence ID" value="NZ_JBHTEF010000001.1"/>
</dbReference>
<dbReference type="NCBIfam" id="NF005919">
    <property type="entry name" value="PRK07920.1"/>
    <property type="match status" value="1"/>
</dbReference>
<organism evidence="7 8">
    <name type="scientific">Schaalia naturae</name>
    <dbReference type="NCBI Taxonomy" id="635203"/>
    <lineage>
        <taxon>Bacteria</taxon>
        <taxon>Bacillati</taxon>
        <taxon>Actinomycetota</taxon>
        <taxon>Actinomycetes</taxon>
        <taxon>Actinomycetales</taxon>
        <taxon>Actinomycetaceae</taxon>
        <taxon>Schaalia</taxon>
    </lineage>
</organism>
<evidence type="ECO:0000256" key="1">
    <source>
        <dbReference type="ARBA" id="ARBA00004533"/>
    </source>
</evidence>
<keyword evidence="3" id="KW-0997">Cell inner membrane</keyword>
<keyword evidence="5" id="KW-0472">Membrane</keyword>
<evidence type="ECO:0000256" key="4">
    <source>
        <dbReference type="ARBA" id="ARBA00022679"/>
    </source>
</evidence>
<name>A0ABW2SLW2_9ACTO</name>
<evidence type="ECO:0000256" key="5">
    <source>
        <dbReference type="ARBA" id="ARBA00023136"/>
    </source>
</evidence>
<gene>
    <name evidence="7" type="ORF">ACFQWG_03795</name>
</gene>
<evidence type="ECO:0000256" key="6">
    <source>
        <dbReference type="ARBA" id="ARBA00023315"/>
    </source>
</evidence>
<evidence type="ECO:0000313" key="7">
    <source>
        <dbReference type="EMBL" id="MFC7580343.1"/>
    </source>
</evidence>
<comment type="caution">
    <text evidence="7">The sequence shown here is derived from an EMBL/GenBank/DDBJ whole genome shotgun (WGS) entry which is preliminary data.</text>
</comment>
<dbReference type="InterPro" id="IPR004960">
    <property type="entry name" value="LipA_acyltrans"/>
</dbReference>
<keyword evidence="4" id="KW-0808">Transferase</keyword>
<dbReference type="Proteomes" id="UP001596527">
    <property type="component" value="Unassembled WGS sequence"/>
</dbReference>
<keyword evidence="8" id="KW-1185">Reference proteome</keyword>
<dbReference type="Pfam" id="PF03279">
    <property type="entry name" value="Lip_A_acyltrans"/>
    <property type="match status" value="1"/>
</dbReference>